<dbReference type="Pfam" id="PF00873">
    <property type="entry name" value="ACR_tran"/>
    <property type="match status" value="1"/>
</dbReference>
<dbReference type="AlphaFoldDB" id="A0A6A7YDX2"/>
<feature type="transmembrane region" description="Helical" evidence="2">
    <location>
        <begin position="464"/>
        <end position="483"/>
    </location>
</feature>
<dbReference type="Proteomes" id="UP000441404">
    <property type="component" value="Unassembled WGS sequence"/>
</dbReference>
<dbReference type="PANTHER" id="PTHR32063">
    <property type="match status" value="1"/>
</dbReference>
<feature type="transmembrane region" description="Helical" evidence="2">
    <location>
        <begin position="901"/>
        <end position="924"/>
    </location>
</feature>
<evidence type="ECO:0000313" key="6">
    <source>
        <dbReference type="Proteomes" id="UP000489190"/>
    </source>
</evidence>
<feature type="transmembrane region" description="Helical" evidence="2">
    <location>
        <begin position="432"/>
        <end position="452"/>
    </location>
</feature>
<feature type="transmembrane region" description="Helical" evidence="2">
    <location>
        <begin position="931"/>
        <end position="949"/>
    </location>
</feature>
<proteinExistence type="predicted"/>
<dbReference type="SUPFAM" id="SSF82866">
    <property type="entry name" value="Multidrug efflux transporter AcrB transmembrane domain"/>
    <property type="match status" value="2"/>
</dbReference>
<dbReference type="SUPFAM" id="SSF82693">
    <property type="entry name" value="Multidrug efflux transporter AcrB pore domain, PN1, PN2, PC1 and PC2 subdomains"/>
    <property type="match status" value="2"/>
</dbReference>
<dbReference type="InterPro" id="IPR027463">
    <property type="entry name" value="AcrB_DN_DC_subdom"/>
</dbReference>
<dbReference type="Gene3D" id="3.30.70.1320">
    <property type="entry name" value="Multidrug efflux transporter AcrB pore domain like"/>
    <property type="match status" value="1"/>
</dbReference>
<evidence type="ECO:0000313" key="4">
    <source>
        <dbReference type="EMBL" id="MQT88865.1"/>
    </source>
</evidence>
<feature type="region of interest" description="Disordered" evidence="1">
    <location>
        <begin position="497"/>
        <end position="519"/>
    </location>
</feature>
<evidence type="ECO:0000313" key="5">
    <source>
        <dbReference type="Proteomes" id="UP000441404"/>
    </source>
</evidence>
<feature type="transmembrane region" description="Helical" evidence="2">
    <location>
        <begin position="387"/>
        <end position="411"/>
    </location>
</feature>
<evidence type="ECO:0000256" key="1">
    <source>
        <dbReference type="SAM" id="MobiDB-lite"/>
    </source>
</evidence>
<dbReference type="Gene3D" id="1.20.1640.10">
    <property type="entry name" value="Multidrug efflux transporter AcrB transmembrane domain"/>
    <property type="match status" value="2"/>
</dbReference>
<dbReference type="Gene3D" id="3.30.70.1440">
    <property type="entry name" value="Multidrug efflux transporter AcrB pore domain"/>
    <property type="match status" value="1"/>
</dbReference>
<reference evidence="5 6" key="1">
    <citation type="submission" date="2019-10" db="EMBL/GenBank/DDBJ databases">
        <title>Evaluation of single-gene subtyping targets for Pseudomonas.</title>
        <authorList>
            <person name="Reichler S.J."/>
            <person name="Orsi R.H."/>
            <person name="Wiedmann M."/>
            <person name="Martin N.H."/>
            <person name="Murphy S.I."/>
        </authorList>
    </citation>
    <scope>NUCLEOTIDE SEQUENCE [LARGE SCALE GENOMIC DNA]</scope>
    <source>
        <strain evidence="4 6">FSL R10-3254</strain>
        <strain evidence="3 5">FSL R10-3257</strain>
    </source>
</reference>
<evidence type="ECO:0000313" key="3">
    <source>
        <dbReference type="EMBL" id="MQT46586.1"/>
    </source>
</evidence>
<dbReference type="GO" id="GO:0005886">
    <property type="term" value="C:plasma membrane"/>
    <property type="evidence" value="ECO:0007669"/>
    <property type="project" value="TreeGrafter"/>
</dbReference>
<dbReference type="Gene3D" id="3.30.2090.10">
    <property type="entry name" value="Multidrug efflux transporter AcrB TolC docking domain, DN and DC subdomains"/>
    <property type="match status" value="2"/>
</dbReference>
<dbReference type="EMBL" id="WIWI01000014">
    <property type="protein sequence ID" value="MQT88865.1"/>
    <property type="molecule type" value="Genomic_DNA"/>
</dbReference>
<dbReference type="PRINTS" id="PR00702">
    <property type="entry name" value="ACRIFLAVINRP"/>
</dbReference>
<name>A0A6A7YDX2_9PSED</name>
<feature type="compositionally biased region" description="Basic and acidic residues" evidence="1">
    <location>
        <begin position="500"/>
        <end position="515"/>
    </location>
</feature>
<feature type="transmembrane region" description="Helical" evidence="2">
    <location>
        <begin position="1002"/>
        <end position="1022"/>
    </location>
</feature>
<dbReference type="PANTHER" id="PTHR32063:SF8">
    <property type="entry name" value="CATION EFFLUX PROTEIN"/>
    <property type="match status" value="1"/>
</dbReference>
<dbReference type="GO" id="GO:0042910">
    <property type="term" value="F:xenobiotic transmembrane transporter activity"/>
    <property type="evidence" value="ECO:0007669"/>
    <property type="project" value="TreeGrafter"/>
</dbReference>
<protein>
    <submittedName>
        <fullName evidence="3">MMPL family transporter</fullName>
    </submittedName>
</protein>
<dbReference type="Proteomes" id="UP000489190">
    <property type="component" value="Unassembled WGS sequence"/>
</dbReference>
<dbReference type="SUPFAM" id="SSF82714">
    <property type="entry name" value="Multidrug efflux transporter AcrB TolC docking domain, DN and DC subdomains"/>
    <property type="match status" value="2"/>
</dbReference>
<comment type="caution">
    <text evidence="3">The sequence shown here is derived from an EMBL/GenBank/DDBJ whole genome shotgun (WGS) entry which is preliminary data.</text>
</comment>
<feature type="transmembrane region" description="Helical" evidence="2">
    <location>
        <begin position="560"/>
        <end position="578"/>
    </location>
</feature>
<feature type="transmembrane region" description="Helical" evidence="2">
    <location>
        <begin position="361"/>
        <end position="381"/>
    </location>
</feature>
<feature type="transmembrane region" description="Helical" evidence="2">
    <location>
        <begin position="955"/>
        <end position="981"/>
    </location>
</feature>
<feature type="transmembrane region" description="Helical" evidence="2">
    <location>
        <begin position="1034"/>
        <end position="1056"/>
    </location>
</feature>
<keyword evidence="2" id="KW-0812">Transmembrane</keyword>
<dbReference type="RefSeq" id="WP_153327449.1">
    <property type="nucleotide sequence ID" value="NZ_WIWI01000014.1"/>
</dbReference>
<dbReference type="EMBL" id="WIWJ01000010">
    <property type="protein sequence ID" value="MQT46586.1"/>
    <property type="molecule type" value="Genomic_DNA"/>
</dbReference>
<sequence>MLGLVKTALHKPYTFIVLAIFICIIGPLAALRTPTDVFPDIGIPVVAVVWQYTGLAPADMAGRVIYTYERSLSTTVNDIEHIESQSLPGMGIVKIFFQPGVDIRTANAQVTAVSQTVLKQMPPGITPPLILNYSASTVPILQLAFSSPTLSEAKIRDLVQNNIRLPLSALPGLAMPTPMGGKQRQITLDLDPQALAAKGLSAQDVGNALAAQNQIIPVGTAKLGTYEYTVMLNNSPTAIDELNDLPIKTVDGALITIGQVAHVRDGSPPQTNIVRVDGHRAVLMPALKNGNISTLSIVDGIRGMLPRINETLPPSLKTSLLGDASVFVKQSVGSVAQEGIIAALLTSAMILLFLGSWRSTLIIAVSIPLAVLSAIALLAVTGQTLNVMTLGGLALAVGILVDDATVTIENINWHLEQGKTVRKAILDGAKQIVGPAFVSLLCICIVFVPMFMLQGIAGYLFRPMALSVIFAMGSSFILSRTLVPTLAMFLLKPHNPEQGPGHHPEDGFINHHEGDQPTPKHSAPVRALLNFQQGFERRFSAVRDAYYGVLELALANRKRFLLGFMACVLASFVLLPTLGQDFFPATDAGALALHVRLPLGTRIEESAAAFDHIESRIREIIPADQLDTIIDNIGIPLSGIDMAYSSSGTIGPQDGDIQVTLKANHGPTAEYVKRLREALPESFPGSQFAFMPADISSQILNFGAPAPLDVKISGRDDAANRAYALELQRRLQHVPGIADLRIQQSVGYPSLQVKVDRLRANGLGITERDVTNSMVASLAGSSQVAPTFWLNPQNGVSYGVVAATPQYRLDSLPTLEALPVTGSNGQSAILGGLATISRVDSPAVVTHYNIQPTLDLYANIQGRDLGSVAADVQKVIDGASDLRPKGAIISLHGQIDALHEAFSGLSFGLLGAVVLIYLLIVVNFQSWLDPFVIITALPAALAGIVWMLFLSGTSLSVPALTGAILCMGVATANSILVVSFCRERLAVHGDALKAALEAGYTRFRPVCMTALAMMIGMLPLAISEEQNAPLGRAVIGGLMLATVATLLFVPVVFSLVHGREKNRAAAGETTHVV</sequence>
<accession>A0A6A7YDX2</accession>
<gene>
    <name evidence="4" type="ORF">GHO39_06890</name>
    <name evidence="3" type="ORF">GHO40_07565</name>
</gene>
<keyword evidence="2" id="KW-1133">Transmembrane helix</keyword>
<keyword evidence="2" id="KW-0472">Membrane</keyword>
<dbReference type="Gene3D" id="3.30.70.1430">
    <property type="entry name" value="Multidrug efflux transporter AcrB pore domain"/>
    <property type="match status" value="2"/>
</dbReference>
<feature type="transmembrane region" description="Helical" evidence="2">
    <location>
        <begin position="12"/>
        <end position="31"/>
    </location>
</feature>
<evidence type="ECO:0000256" key="2">
    <source>
        <dbReference type="SAM" id="Phobius"/>
    </source>
</evidence>
<feature type="transmembrane region" description="Helical" evidence="2">
    <location>
        <begin position="335"/>
        <end position="354"/>
    </location>
</feature>
<organism evidence="3 5">
    <name type="scientific">Pseudomonas helleri</name>
    <dbReference type="NCBI Taxonomy" id="1608996"/>
    <lineage>
        <taxon>Bacteria</taxon>
        <taxon>Pseudomonadati</taxon>
        <taxon>Pseudomonadota</taxon>
        <taxon>Gammaproteobacteria</taxon>
        <taxon>Pseudomonadales</taxon>
        <taxon>Pseudomonadaceae</taxon>
        <taxon>Pseudomonas</taxon>
    </lineage>
</organism>
<dbReference type="InterPro" id="IPR001036">
    <property type="entry name" value="Acrflvin-R"/>
</dbReference>